<dbReference type="AlphaFoldDB" id="A0A1F5KBF7"/>
<dbReference type="UniPathway" id="UPA00074">
    <property type="reaction ID" value="UER00124"/>
</dbReference>
<reference evidence="12 13" key="1">
    <citation type="journal article" date="2016" name="Nat. Commun.">
        <title>Thousands of microbial genomes shed light on interconnected biogeochemical processes in an aquifer system.</title>
        <authorList>
            <person name="Anantharaman K."/>
            <person name="Brown C.T."/>
            <person name="Hug L.A."/>
            <person name="Sharon I."/>
            <person name="Castelle C.J."/>
            <person name="Probst A.J."/>
            <person name="Thomas B.C."/>
            <person name="Singh A."/>
            <person name="Wilkins M.J."/>
            <person name="Karaoz U."/>
            <person name="Brodie E.L."/>
            <person name="Williams K.H."/>
            <person name="Hubbard S.S."/>
            <person name="Banfield J.F."/>
        </authorList>
    </citation>
    <scope>NUCLEOTIDE SEQUENCE [LARGE SCALE GENOMIC DNA]</scope>
</reference>
<gene>
    <name evidence="12" type="ORF">A3F00_03090</name>
</gene>
<comment type="catalytic activity">
    <reaction evidence="8">
        <text>5-phospho-beta-D-ribosylamine + L-glutamate + diphosphate = 5-phospho-alpha-D-ribose 1-diphosphate + L-glutamine + H2O</text>
        <dbReference type="Rhea" id="RHEA:14905"/>
        <dbReference type="ChEBI" id="CHEBI:15377"/>
        <dbReference type="ChEBI" id="CHEBI:29985"/>
        <dbReference type="ChEBI" id="CHEBI:33019"/>
        <dbReference type="ChEBI" id="CHEBI:58017"/>
        <dbReference type="ChEBI" id="CHEBI:58359"/>
        <dbReference type="ChEBI" id="CHEBI:58681"/>
        <dbReference type="EC" id="2.4.2.14"/>
    </reaction>
</comment>
<evidence type="ECO:0000256" key="10">
    <source>
        <dbReference type="PIRSR" id="PIRSR000485-2"/>
    </source>
</evidence>
<keyword evidence="4 8" id="KW-0328">Glycosyltransferase</keyword>
<evidence type="ECO:0000256" key="5">
    <source>
        <dbReference type="ARBA" id="ARBA00022679"/>
    </source>
</evidence>
<dbReference type="SUPFAM" id="SSF56235">
    <property type="entry name" value="N-terminal nucleophile aminohydrolases (Ntn hydrolases)"/>
    <property type="match status" value="1"/>
</dbReference>
<dbReference type="EC" id="2.4.2.14" evidence="3 8"/>
<evidence type="ECO:0000313" key="12">
    <source>
        <dbReference type="EMBL" id="OGE38283.1"/>
    </source>
</evidence>
<evidence type="ECO:0000256" key="6">
    <source>
        <dbReference type="ARBA" id="ARBA00022755"/>
    </source>
</evidence>
<dbReference type="InterPro" id="IPR000836">
    <property type="entry name" value="PRTase_dom"/>
</dbReference>
<dbReference type="GO" id="GO:0004044">
    <property type="term" value="F:amidophosphoribosyltransferase activity"/>
    <property type="evidence" value="ECO:0007669"/>
    <property type="project" value="UniProtKB-EC"/>
</dbReference>
<sequence length="481" mass="53753">MERVAQSQYYSDDNFKEKCGVFGVYGIDQAAEIVLQGLKALQHRGQDSAGIAGYKGSEYSRVAELGLVTQVFSNDNLRGIIANKAVGQVRYTTSQGLSKDHAQPVEIDIGNDEKLFLSHNGNIPDTRPLEKLLDSRNISYTYLNDTEMVGQVFGLFIRQGAKLVDAYWEMASRVPGVYSLAMLTPREMAAARCEYGVKPLSFGKIDNSYVVSSETIGLDAVNAEFIRDVTPGEFISFNENGLDAYQLFDPKYKLCIFEAIYFASPKSYLYGRVVEDYRIEFGRQLAREHKIFADVVFSLPDSGNFATKGYSEISGIPMEAGLIKNRAIDRTFITAGMDEKMAKAEAKYIPQKQLIDGRDTITVDDSQVHGTTDRVTVPLLRKNGASKVIVLKASPCYRFSNHYGTNTSYQPDLASYGRTEEELRDWIGAEYLGFLSLEGMKKTLGKYRDMFDFSVFDGNYPVPIGERAKEIVYPQKELASV</sequence>
<evidence type="ECO:0000256" key="2">
    <source>
        <dbReference type="ARBA" id="ARBA00010138"/>
    </source>
</evidence>
<evidence type="ECO:0000256" key="4">
    <source>
        <dbReference type="ARBA" id="ARBA00022676"/>
    </source>
</evidence>
<dbReference type="PIRSF" id="PIRSF000485">
    <property type="entry name" value="Amd_phspho_trans"/>
    <property type="match status" value="1"/>
</dbReference>
<evidence type="ECO:0000256" key="9">
    <source>
        <dbReference type="PIRSR" id="PIRSR000485-1"/>
    </source>
</evidence>
<evidence type="ECO:0000256" key="8">
    <source>
        <dbReference type="PIRNR" id="PIRNR000485"/>
    </source>
</evidence>
<evidence type="ECO:0000259" key="11">
    <source>
        <dbReference type="PROSITE" id="PS51278"/>
    </source>
</evidence>
<dbReference type="InterPro" id="IPR029057">
    <property type="entry name" value="PRTase-like"/>
</dbReference>
<keyword evidence="7" id="KW-0315">Glutamine amidotransferase</keyword>
<keyword evidence="10" id="KW-0460">Magnesium</keyword>
<dbReference type="InterPro" id="IPR029055">
    <property type="entry name" value="Ntn_hydrolases_N"/>
</dbReference>
<dbReference type="CDD" id="cd06223">
    <property type="entry name" value="PRTases_typeI"/>
    <property type="match status" value="1"/>
</dbReference>
<organism evidence="12 13">
    <name type="scientific">Candidatus Daviesbacteria bacterium RIFCSPHIGHO2_12_FULL_37_11</name>
    <dbReference type="NCBI Taxonomy" id="1797777"/>
    <lineage>
        <taxon>Bacteria</taxon>
        <taxon>Candidatus Daviesiibacteriota</taxon>
    </lineage>
</organism>
<dbReference type="GO" id="GO:0009113">
    <property type="term" value="P:purine nucleobase biosynthetic process"/>
    <property type="evidence" value="ECO:0007669"/>
    <property type="project" value="InterPro"/>
</dbReference>
<protein>
    <recommendedName>
        <fullName evidence="3 8">Amidophosphoribosyltransferase</fullName>
        <shortName evidence="8">ATase</shortName>
        <ecNumber evidence="3 8">2.4.2.14</ecNumber>
    </recommendedName>
    <alternativeName>
        <fullName evidence="8">Glutamine phosphoribosylpyrophosphate amidotransferase</fullName>
    </alternativeName>
</protein>
<feature type="active site" description="Nucleophile" evidence="9">
    <location>
        <position position="19"/>
    </location>
</feature>
<dbReference type="PROSITE" id="PS51278">
    <property type="entry name" value="GATASE_TYPE_2"/>
    <property type="match status" value="1"/>
</dbReference>
<dbReference type="Proteomes" id="UP000176527">
    <property type="component" value="Unassembled WGS sequence"/>
</dbReference>
<feature type="binding site" evidence="10">
    <location>
        <position position="364"/>
    </location>
    <ligand>
        <name>Mg(2+)</name>
        <dbReference type="ChEBI" id="CHEBI:18420"/>
    </ligand>
</feature>
<evidence type="ECO:0000256" key="3">
    <source>
        <dbReference type="ARBA" id="ARBA00011941"/>
    </source>
</evidence>
<evidence type="ECO:0000313" key="13">
    <source>
        <dbReference type="Proteomes" id="UP000176527"/>
    </source>
</evidence>
<comment type="pathway">
    <text evidence="1 8">Purine metabolism; IMP biosynthesis via de novo pathway; N(1)-(5-phospho-D-ribosyl)glycinamide from 5-phospho-alpha-D-ribose 1-diphosphate: step 1/2.</text>
</comment>
<dbReference type="Gene3D" id="3.40.50.2020">
    <property type="match status" value="1"/>
</dbReference>
<accession>A0A1F5KBF7</accession>
<feature type="binding site" evidence="10">
    <location>
        <position position="302"/>
    </location>
    <ligand>
        <name>Mg(2+)</name>
        <dbReference type="ChEBI" id="CHEBI:18420"/>
    </ligand>
</feature>
<proteinExistence type="inferred from homology"/>
<dbReference type="Gene3D" id="3.60.20.10">
    <property type="entry name" value="Glutamine Phosphoribosylpyrophosphate, subunit 1, domain 1"/>
    <property type="match status" value="1"/>
</dbReference>
<feature type="binding site" evidence="10">
    <location>
        <position position="365"/>
    </location>
    <ligand>
        <name>Mg(2+)</name>
        <dbReference type="ChEBI" id="CHEBI:18420"/>
    </ligand>
</feature>
<feature type="domain" description="Glutamine amidotransferase type-2" evidence="11">
    <location>
        <begin position="19"/>
        <end position="240"/>
    </location>
</feature>
<comment type="cofactor">
    <cofactor evidence="10">
        <name>Mg(2+)</name>
        <dbReference type="ChEBI" id="CHEBI:18420"/>
    </cofactor>
    <text evidence="10">Binds 1 Mg(2+) ion per subunit.</text>
</comment>
<dbReference type="GO" id="GO:0046872">
    <property type="term" value="F:metal ion binding"/>
    <property type="evidence" value="ECO:0007669"/>
    <property type="project" value="UniProtKB-KW"/>
</dbReference>
<keyword evidence="6 8" id="KW-0658">Purine biosynthesis</keyword>
<evidence type="ECO:0000256" key="1">
    <source>
        <dbReference type="ARBA" id="ARBA00005209"/>
    </source>
</evidence>
<keyword evidence="5 8" id="KW-0808">Transferase</keyword>
<keyword evidence="10" id="KW-0479">Metal-binding</keyword>
<dbReference type="InterPro" id="IPR017932">
    <property type="entry name" value="GATase_2_dom"/>
</dbReference>
<dbReference type="InterPro" id="IPR005854">
    <property type="entry name" value="PurF"/>
</dbReference>
<dbReference type="GO" id="GO:0006189">
    <property type="term" value="P:'de novo' IMP biosynthetic process"/>
    <property type="evidence" value="ECO:0007669"/>
    <property type="project" value="UniProtKB-UniPathway"/>
</dbReference>
<evidence type="ECO:0000256" key="7">
    <source>
        <dbReference type="ARBA" id="ARBA00022962"/>
    </source>
</evidence>
<dbReference type="Pfam" id="PF13537">
    <property type="entry name" value="GATase_7"/>
    <property type="match status" value="1"/>
</dbReference>
<name>A0A1F5KBF7_9BACT</name>
<dbReference type="SUPFAM" id="SSF53271">
    <property type="entry name" value="PRTase-like"/>
    <property type="match status" value="1"/>
</dbReference>
<comment type="caution">
    <text evidence="12">The sequence shown here is derived from an EMBL/GenBank/DDBJ whole genome shotgun (WGS) entry which is preliminary data.</text>
</comment>
<dbReference type="PANTHER" id="PTHR11907">
    <property type="entry name" value="AMIDOPHOSPHORIBOSYLTRANSFERASE"/>
    <property type="match status" value="1"/>
</dbReference>
<comment type="similarity">
    <text evidence="2 8">In the C-terminal section; belongs to the purine/pyrimidine phosphoribosyltransferase family.</text>
</comment>
<dbReference type="EMBL" id="MFDE01000025">
    <property type="protein sequence ID" value="OGE38283.1"/>
    <property type="molecule type" value="Genomic_DNA"/>
</dbReference>